<evidence type="ECO:0000313" key="7">
    <source>
        <dbReference type="EMBL" id="AFK85571.1"/>
    </source>
</evidence>
<keyword evidence="8" id="KW-1185">Reference proteome</keyword>
<dbReference type="Pfam" id="PF02527">
    <property type="entry name" value="GidB"/>
    <property type="match status" value="1"/>
</dbReference>
<evidence type="ECO:0000256" key="1">
    <source>
        <dbReference type="ARBA" id="ARBA00022490"/>
    </source>
</evidence>
<evidence type="ECO:0000313" key="8">
    <source>
        <dbReference type="Proteomes" id="UP000006178"/>
    </source>
</evidence>
<dbReference type="eggNOG" id="COG0357">
    <property type="taxonomic scope" value="Bacteria"/>
</dbReference>
<dbReference type="PATRIC" id="fig|1094508.3.peg.549"/>
<organism evidence="7 8">
    <name type="scientific">Thermoanaerobacterium saccharolyticum (strain DSM 8691 / JW/SL-YS485)</name>
    <dbReference type="NCBI Taxonomy" id="1094508"/>
    <lineage>
        <taxon>Bacteria</taxon>
        <taxon>Bacillati</taxon>
        <taxon>Bacillota</taxon>
        <taxon>Clostridia</taxon>
        <taxon>Thermoanaerobacterales</taxon>
        <taxon>Thermoanaerobacteraceae</taxon>
        <taxon>Thermoanaerobacterium</taxon>
    </lineage>
</organism>
<protein>
    <recommendedName>
        <fullName evidence="6">Ribosomal RNA small subunit methyltransferase G</fullName>
        <ecNumber evidence="6">2.1.1.-</ecNumber>
    </recommendedName>
    <alternativeName>
        <fullName evidence="6">16S rRNA 7-methylguanosine methyltransferase</fullName>
        <shortName evidence="6">16S rRNA m7G methyltransferase</shortName>
    </alternativeName>
</protein>
<feature type="binding site" evidence="6">
    <location>
        <position position="150"/>
    </location>
    <ligand>
        <name>S-adenosyl-L-methionine</name>
        <dbReference type="ChEBI" id="CHEBI:59789"/>
    </ligand>
</feature>
<keyword evidence="5 6" id="KW-0949">S-adenosyl-L-methionine</keyword>
<feature type="binding site" evidence="6">
    <location>
        <begin position="131"/>
        <end position="132"/>
    </location>
    <ligand>
        <name>S-adenosyl-L-methionine</name>
        <dbReference type="ChEBI" id="CHEBI:59789"/>
    </ligand>
</feature>
<comment type="function">
    <text evidence="6">Specifically methylates the N7 position of a guanine in 16S rRNA.</text>
</comment>
<keyword evidence="2 6" id="KW-0698">rRNA processing</keyword>
<dbReference type="FunFam" id="3.40.50.150:FF:000041">
    <property type="entry name" value="Ribosomal RNA small subunit methyltransferase G"/>
    <property type="match status" value="1"/>
</dbReference>
<comment type="subcellular location">
    <subcellularLocation>
        <location evidence="6">Cytoplasm</location>
    </subcellularLocation>
</comment>
<dbReference type="SUPFAM" id="SSF53335">
    <property type="entry name" value="S-adenosyl-L-methionine-dependent methyltransferases"/>
    <property type="match status" value="1"/>
</dbReference>
<comment type="similarity">
    <text evidence="6">Belongs to the methyltransferase superfamily. RNA methyltransferase RsmG family.</text>
</comment>
<dbReference type="KEGG" id="tsh:Tsac_0545"/>
<dbReference type="GO" id="GO:0070043">
    <property type="term" value="F:rRNA (guanine-N7-)-methyltransferase activity"/>
    <property type="evidence" value="ECO:0007669"/>
    <property type="project" value="UniProtKB-UniRule"/>
</dbReference>
<dbReference type="EMBL" id="CP003184">
    <property type="protein sequence ID" value="AFK85571.1"/>
    <property type="molecule type" value="Genomic_DNA"/>
</dbReference>
<dbReference type="NCBIfam" id="TIGR00138">
    <property type="entry name" value="rsmG_gidB"/>
    <property type="match status" value="1"/>
</dbReference>
<dbReference type="PANTHER" id="PTHR31760">
    <property type="entry name" value="S-ADENOSYL-L-METHIONINE-DEPENDENT METHYLTRANSFERASES SUPERFAMILY PROTEIN"/>
    <property type="match status" value="1"/>
</dbReference>
<dbReference type="STRING" id="1094508.Tsac_0545"/>
<dbReference type="AlphaFoldDB" id="I3VSS6"/>
<evidence type="ECO:0000256" key="3">
    <source>
        <dbReference type="ARBA" id="ARBA00022603"/>
    </source>
</evidence>
<keyword evidence="1 6" id="KW-0963">Cytoplasm</keyword>
<keyword evidence="3 6" id="KW-0489">Methyltransferase</keyword>
<dbReference type="Proteomes" id="UP000006178">
    <property type="component" value="Chromosome"/>
</dbReference>
<feature type="binding site" evidence="6">
    <location>
        <position position="80"/>
    </location>
    <ligand>
        <name>S-adenosyl-L-methionine</name>
        <dbReference type="ChEBI" id="CHEBI:59789"/>
    </ligand>
</feature>
<dbReference type="GO" id="GO:0005829">
    <property type="term" value="C:cytosol"/>
    <property type="evidence" value="ECO:0007669"/>
    <property type="project" value="TreeGrafter"/>
</dbReference>
<evidence type="ECO:0000256" key="4">
    <source>
        <dbReference type="ARBA" id="ARBA00022679"/>
    </source>
</evidence>
<dbReference type="Gene3D" id="3.40.50.150">
    <property type="entry name" value="Vaccinia Virus protein VP39"/>
    <property type="match status" value="1"/>
</dbReference>
<keyword evidence="4 6" id="KW-0808">Transferase</keyword>
<evidence type="ECO:0000256" key="2">
    <source>
        <dbReference type="ARBA" id="ARBA00022552"/>
    </source>
</evidence>
<feature type="binding site" evidence="6">
    <location>
        <position position="85"/>
    </location>
    <ligand>
        <name>S-adenosyl-L-methionine</name>
        <dbReference type="ChEBI" id="CHEBI:59789"/>
    </ligand>
</feature>
<reference evidence="7 8" key="1">
    <citation type="journal article" date="2014" name="Appl. Environ. Microbiol.">
        <title>Profile of Secreted Hydrolases, Associated Proteins, and SlpA in Thermoanaerobacterium saccharolyticum during the Degradation of Hemicellulose.</title>
        <authorList>
            <person name="Currie D.H."/>
            <person name="Guss A.M."/>
            <person name="Herring C.D."/>
            <person name="Giannone R.J."/>
            <person name="Johnson C.M."/>
            <person name="Lankford P.K."/>
            <person name="Brown S.D."/>
            <person name="Hettich R.L."/>
            <person name="Lynd L.R."/>
        </authorList>
    </citation>
    <scope>NUCLEOTIDE SEQUENCE [LARGE SCALE GENOMIC DNA]</scope>
    <source>
        <strain evidence="8">DSM 8691 / JW/SL-YS485</strain>
    </source>
</reference>
<dbReference type="InterPro" id="IPR003682">
    <property type="entry name" value="rRNA_ssu_MeTfrase_G"/>
</dbReference>
<comment type="caution">
    <text evidence="6">Lacks conserved residue(s) required for the propagation of feature annotation.</text>
</comment>
<accession>I3VSS6</accession>
<evidence type="ECO:0000256" key="6">
    <source>
        <dbReference type="HAMAP-Rule" id="MF_00074"/>
    </source>
</evidence>
<gene>
    <name evidence="6" type="primary">rsmG</name>
    <name evidence="7" type="ordered locus">Tsac_0545</name>
</gene>
<dbReference type="HAMAP" id="MF_00074">
    <property type="entry name" value="16SrRNA_methyltr_G"/>
    <property type="match status" value="1"/>
</dbReference>
<sequence>MNREYIDILISGANDLGIELNMFHVEQFLKYNDLLLKWNEKMNLTAITEEREIIIKHFLDSLTALKCNVIKGTERIIDVGAGAGFPSVPLKILFPSLKLTIVDSLKKRTVFLNELASHLNLNDVEIIHGRAEDLGKDIDFREKYDISLSRAVAQLNVLIEYCIPFTKVDGYLIAYKGSNADEEINASQNALNVLRCQIENVIDVTLPYTDIHHKLVLIKKLSVTDDKYPRKPKLIEKSPL</sequence>
<proteinExistence type="inferred from homology"/>
<name>I3VSS6_THESW</name>
<dbReference type="RefSeq" id="WP_014757488.1">
    <property type="nucleotide sequence ID" value="NC_017992.1"/>
</dbReference>
<dbReference type="PIRSF" id="PIRSF003078">
    <property type="entry name" value="GidB"/>
    <property type="match status" value="1"/>
</dbReference>
<dbReference type="EC" id="2.1.1.-" evidence="6"/>
<dbReference type="CDD" id="cd02440">
    <property type="entry name" value="AdoMet_MTases"/>
    <property type="match status" value="1"/>
</dbReference>
<dbReference type="PANTHER" id="PTHR31760:SF0">
    <property type="entry name" value="S-ADENOSYL-L-METHIONINE-DEPENDENT METHYLTRANSFERASES SUPERFAMILY PROTEIN"/>
    <property type="match status" value="1"/>
</dbReference>
<evidence type="ECO:0000256" key="5">
    <source>
        <dbReference type="ARBA" id="ARBA00022691"/>
    </source>
</evidence>
<dbReference type="InterPro" id="IPR029063">
    <property type="entry name" value="SAM-dependent_MTases_sf"/>
</dbReference>